<protein>
    <submittedName>
        <fullName evidence="1">Uncharacterized protein</fullName>
    </submittedName>
</protein>
<organism evidence="1 2">
    <name type="scientific">Ixodes persulcatus</name>
    <name type="common">Taiga tick</name>
    <dbReference type="NCBI Taxonomy" id="34615"/>
    <lineage>
        <taxon>Eukaryota</taxon>
        <taxon>Metazoa</taxon>
        <taxon>Ecdysozoa</taxon>
        <taxon>Arthropoda</taxon>
        <taxon>Chelicerata</taxon>
        <taxon>Arachnida</taxon>
        <taxon>Acari</taxon>
        <taxon>Parasitiformes</taxon>
        <taxon>Ixodida</taxon>
        <taxon>Ixodoidea</taxon>
        <taxon>Ixodidae</taxon>
        <taxon>Ixodinae</taxon>
        <taxon>Ixodes</taxon>
    </lineage>
</organism>
<sequence>MAGVSAAATVDDESDGVVHRNPIWNYFLKIPPGTSARCIKCKAILKTPTGTTTLVSHLKRHPDAYQAYMEERQARKNTAKLQSPTASSNMTKMIANFIACGMHPYSVVEEGGFVDMSKKKEVKRKLQEIFSRGAECYSLTTDGWTSRANDSYVCLTVHVMDKDIGQHVHALACTEMGNSHTADNLVRFIESVIEEWELPASGNLPIYVITDNGRNFTSAVARSPWCGMQCFQHTLQLCVSDAKKEVAGFSELCAKARAIVGRYKRSAKARGRLMEIQKNMQLDPLEVVQDVPTRWNSEHAMMARLVKLRVPVTVELSECETVENPNSSEWKLISRAVKVLQPLEQATTDLSGDSYPTLSQVIPLLHCTRLVLTQHSTDEAASLASSLLRSIGARFPDLKMSRLPALAMLVDPRFKDICYIEKSEKK</sequence>
<dbReference type="EMBL" id="JABSTQ010009674">
    <property type="protein sequence ID" value="KAG0426906.1"/>
    <property type="molecule type" value="Genomic_DNA"/>
</dbReference>
<name>A0AC60PZX0_IXOPE</name>
<evidence type="ECO:0000313" key="2">
    <source>
        <dbReference type="Proteomes" id="UP000805193"/>
    </source>
</evidence>
<comment type="caution">
    <text evidence="1">The sequence shown here is derived from an EMBL/GenBank/DDBJ whole genome shotgun (WGS) entry which is preliminary data.</text>
</comment>
<dbReference type="Proteomes" id="UP000805193">
    <property type="component" value="Unassembled WGS sequence"/>
</dbReference>
<keyword evidence="2" id="KW-1185">Reference proteome</keyword>
<evidence type="ECO:0000313" key="1">
    <source>
        <dbReference type="EMBL" id="KAG0426906.1"/>
    </source>
</evidence>
<accession>A0AC60PZX0</accession>
<gene>
    <name evidence="1" type="ORF">HPB47_025999</name>
</gene>
<proteinExistence type="predicted"/>
<reference evidence="1 2" key="1">
    <citation type="journal article" date="2020" name="Cell">
        <title>Large-Scale Comparative Analyses of Tick Genomes Elucidate Their Genetic Diversity and Vector Capacities.</title>
        <authorList>
            <consortium name="Tick Genome and Microbiome Consortium (TIGMIC)"/>
            <person name="Jia N."/>
            <person name="Wang J."/>
            <person name="Shi W."/>
            <person name="Du L."/>
            <person name="Sun Y."/>
            <person name="Zhan W."/>
            <person name="Jiang J.F."/>
            <person name="Wang Q."/>
            <person name="Zhang B."/>
            <person name="Ji P."/>
            <person name="Bell-Sakyi L."/>
            <person name="Cui X.M."/>
            <person name="Yuan T.T."/>
            <person name="Jiang B.G."/>
            <person name="Yang W.F."/>
            <person name="Lam T.T."/>
            <person name="Chang Q.C."/>
            <person name="Ding S.J."/>
            <person name="Wang X.J."/>
            <person name="Zhu J.G."/>
            <person name="Ruan X.D."/>
            <person name="Zhao L."/>
            <person name="Wei J.T."/>
            <person name="Ye R.Z."/>
            <person name="Que T.C."/>
            <person name="Du C.H."/>
            <person name="Zhou Y.H."/>
            <person name="Cheng J.X."/>
            <person name="Dai P.F."/>
            <person name="Guo W.B."/>
            <person name="Han X.H."/>
            <person name="Huang E.J."/>
            <person name="Li L.F."/>
            <person name="Wei W."/>
            <person name="Gao Y.C."/>
            <person name="Liu J.Z."/>
            <person name="Shao H.Z."/>
            <person name="Wang X."/>
            <person name="Wang C.C."/>
            <person name="Yang T.C."/>
            <person name="Huo Q.B."/>
            <person name="Li W."/>
            <person name="Chen H.Y."/>
            <person name="Chen S.E."/>
            <person name="Zhou L.G."/>
            <person name="Ni X.B."/>
            <person name="Tian J.H."/>
            <person name="Sheng Y."/>
            <person name="Liu T."/>
            <person name="Pan Y.S."/>
            <person name="Xia L.Y."/>
            <person name="Li J."/>
            <person name="Zhao F."/>
            <person name="Cao W.C."/>
        </authorList>
    </citation>
    <scope>NUCLEOTIDE SEQUENCE [LARGE SCALE GENOMIC DNA]</scope>
    <source>
        <strain evidence="1">Iper-2018</strain>
    </source>
</reference>